<dbReference type="CTD" id="172701"/>
<feature type="region of interest" description="Disordered" evidence="9">
    <location>
        <begin position="38"/>
        <end position="67"/>
    </location>
</feature>
<organism evidence="11 12">
    <name type="scientific">Caenorhabditis elegans</name>
    <dbReference type="NCBI Taxonomy" id="6239"/>
    <lineage>
        <taxon>Eukaryota</taxon>
        <taxon>Metazoa</taxon>
        <taxon>Ecdysozoa</taxon>
        <taxon>Nematoda</taxon>
        <taxon>Chromadorea</taxon>
        <taxon>Rhabditida</taxon>
        <taxon>Rhabditina</taxon>
        <taxon>Rhabditomorpha</taxon>
        <taxon>Rhabditoidea</taxon>
        <taxon>Rhabditidae</taxon>
        <taxon>Peloderinae</taxon>
        <taxon>Caenorhabditis</taxon>
    </lineage>
</organism>
<dbReference type="GO" id="GO:0043005">
    <property type="term" value="C:neuron projection"/>
    <property type="evidence" value="ECO:0000318"/>
    <property type="project" value="GO_Central"/>
</dbReference>
<keyword evidence="8" id="KW-1015">Disulfide bond</keyword>
<accession>P90890</accession>
<dbReference type="GO" id="GO:0006865">
    <property type="term" value="P:amino acid transport"/>
    <property type="evidence" value="ECO:0000318"/>
    <property type="project" value="GO_Central"/>
</dbReference>
<feature type="transmembrane region" description="Helical" evidence="10">
    <location>
        <begin position="428"/>
        <end position="455"/>
    </location>
</feature>
<dbReference type="CDD" id="cd10324">
    <property type="entry name" value="SLC6sbd"/>
    <property type="match status" value="1"/>
</dbReference>
<feature type="compositionally biased region" description="Polar residues" evidence="9">
    <location>
        <begin position="48"/>
        <end position="60"/>
    </location>
</feature>
<dbReference type="WormBase" id="F55H12.1">
    <property type="protein sequence ID" value="CE42587"/>
    <property type="gene ID" value="WBGene00004901"/>
    <property type="gene designation" value="snf-2"/>
</dbReference>
<feature type="transmembrane region" description="Helical" evidence="10">
    <location>
        <begin position="493"/>
        <end position="523"/>
    </location>
</feature>
<feature type="transmembrane region" description="Helical" evidence="10">
    <location>
        <begin position="659"/>
        <end position="680"/>
    </location>
</feature>
<dbReference type="RefSeq" id="NP_492396.2">
    <property type="nucleotide sequence ID" value="NM_059995.5"/>
</dbReference>
<dbReference type="PRINTS" id="PR00176">
    <property type="entry name" value="NANEUSMPORT"/>
</dbReference>
<reference evidence="11 12" key="1">
    <citation type="journal article" date="1998" name="Science">
        <title>Genome sequence of the nematode C. elegans: a platform for investigating biology.</title>
        <authorList>
            <consortium name="The C. elegans sequencing consortium"/>
            <person name="Sulson J.E."/>
            <person name="Waterston R."/>
        </authorList>
    </citation>
    <scope>NUCLEOTIDE SEQUENCE [LARGE SCALE GENOMIC DNA]</scope>
    <source>
        <strain evidence="11 12">Bristol N2</strain>
    </source>
</reference>
<feature type="compositionally biased region" description="Low complexity" evidence="9">
    <location>
        <begin position="38"/>
        <end position="47"/>
    </location>
</feature>
<evidence type="ECO:0000256" key="6">
    <source>
        <dbReference type="ARBA" id="ARBA00023136"/>
    </source>
</evidence>
<keyword evidence="12" id="KW-1185">Reference proteome</keyword>
<dbReference type="Pfam" id="PF00209">
    <property type="entry name" value="SNF"/>
    <property type="match status" value="1"/>
</dbReference>
<feature type="binding site" evidence="7">
    <location>
        <position position="125"/>
    </location>
    <ligand>
        <name>Na(+)</name>
        <dbReference type="ChEBI" id="CHEBI:29101"/>
        <label>1</label>
    </ligand>
</feature>
<feature type="transmembrane region" description="Helical" evidence="10">
    <location>
        <begin position="189"/>
        <end position="217"/>
    </location>
</feature>
<feature type="transmembrane region" description="Helical" evidence="10">
    <location>
        <begin position="535"/>
        <end position="560"/>
    </location>
</feature>
<feature type="disulfide bond" evidence="8">
    <location>
        <begin position="228"/>
        <end position="237"/>
    </location>
</feature>
<evidence type="ECO:0000256" key="1">
    <source>
        <dbReference type="ARBA" id="ARBA00004141"/>
    </source>
</evidence>
<dbReference type="PaxDb" id="6239-F55H12.1"/>
<dbReference type="NCBIfam" id="NF037979">
    <property type="entry name" value="Na_transp"/>
    <property type="match status" value="1"/>
</dbReference>
<dbReference type="OrthoDB" id="6581954at2759"/>
<feature type="compositionally biased region" description="Basic and acidic residues" evidence="9">
    <location>
        <begin position="736"/>
        <end position="746"/>
    </location>
</feature>
<feature type="transmembrane region" description="Helical" evidence="10">
    <location>
        <begin position="317"/>
        <end position="336"/>
    </location>
</feature>
<feature type="binding site" evidence="7">
    <location>
        <position position="123"/>
    </location>
    <ligand>
        <name>Na(+)</name>
        <dbReference type="ChEBI" id="CHEBI:29101"/>
        <label>1</label>
    </ligand>
</feature>
<keyword evidence="6 10" id="KW-0472">Membrane</keyword>
<dbReference type="InterPro" id="IPR037272">
    <property type="entry name" value="SNS_sf"/>
</dbReference>
<comment type="subcellular location">
    <subcellularLocation>
        <location evidence="1">Membrane</location>
        <topology evidence="1">Multi-pass membrane protein</topology>
    </subcellularLocation>
</comment>
<evidence type="ECO:0000256" key="5">
    <source>
        <dbReference type="ARBA" id="ARBA00022989"/>
    </source>
</evidence>
<dbReference type="GO" id="GO:0046872">
    <property type="term" value="F:metal ion binding"/>
    <property type="evidence" value="ECO:0007669"/>
    <property type="project" value="UniProtKB-KW"/>
</dbReference>
<dbReference type="PhylomeDB" id="P90890"/>
<dbReference type="eggNOG" id="KOG3660">
    <property type="taxonomic scope" value="Eukaryota"/>
</dbReference>
<evidence type="ECO:0000256" key="9">
    <source>
        <dbReference type="SAM" id="MobiDB-lite"/>
    </source>
</evidence>
<dbReference type="GO" id="GO:0005886">
    <property type="term" value="C:plasma membrane"/>
    <property type="evidence" value="ECO:0000318"/>
    <property type="project" value="GO_Central"/>
</dbReference>
<feature type="transmembrane region" description="Helical" evidence="10">
    <location>
        <begin position="615"/>
        <end position="639"/>
    </location>
</feature>
<feature type="binding site" evidence="7">
    <location>
        <position position="403"/>
    </location>
    <ligand>
        <name>Na(+)</name>
        <dbReference type="ChEBI" id="CHEBI:29101"/>
        <label>1</label>
    </ligand>
</feature>
<name>P90890_CAEEL</name>
<dbReference type="SUPFAM" id="SSF161070">
    <property type="entry name" value="SNF-like"/>
    <property type="match status" value="1"/>
</dbReference>
<feature type="binding site" evidence="7">
    <location>
        <position position="506"/>
    </location>
    <ligand>
        <name>Na(+)</name>
        <dbReference type="ChEBI" id="CHEBI:29101"/>
        <label>1</label>
    </ligand>
</feature>
<keyword evidence="2" id="KW-0813">Transport</keyword>
<evidence type="ECO:0000256" key="3">
    <source>
        <dbReference type="ARBA" id="ARBA00022692"/>
    </source>
</evidence>
<dbReference type="STRING" id="6239.F55H12.1.1"/>
<feature type="transmembrane region" description="Helical" evidence="10">
    <location>
        <begin position="348"/>
        <end position="368"/>
    </location>
</feature>
<dbReference type="GO" id="GO:0005332">
    <property type="term" value="F:gamma-aminobutyric acid:sodium:chloride symporter activity"/>
    <property type="evidence" value="ECO:0000318"/>
    <property type="project" value="GO_Central"/>
</dbReference>
<feature type="region of interest" description="Disordered" evidence="9">
    <location>
        <begin position="716"/>
        <end position="746"/>
    </location>
</feature>
<dbReference type="KEGG" id="cel:CELE_F55H12.1"/>
<dbReference type="Proteomes" id="UP000001940">
    <property type="component" value="Chromosome I"/>
</dbReference>
<dbReference type="Reactome" id="R-CEL-352230">
    <property type="pathway name" value="Amino acid transport across the plasma membrane"/>
</dbReference>
<dbReference type="PANTHER" id="PTHR11616:SF98">
    <property type="entry name" value="TRANSPORTER"/>
    <property type="match status" value="1"/>
</dbReference>
<evidence type="ECO:0000256" key="4">
    <source>
        <dbReference type="ARBA" id="ARBA00022847"/>
    </source>
</evidence>
<dbReference type="PROSITE" id="PS50267">
    <property type="entry name" value="NA_NEUROTRAN_SYMP_3"/>
    <property type="match status" value="1"/>
</dbReference>
<keyword evidence="5 10" id="KW-1133">Transmembrane helix</keyword>
<keyword evidence="3 10" id="KW-0812">Transmembrane</keyword>
<dbReference type="Bgee" id="WBGene00004901">
    <property type="expression patterns" value="Expressed in material anatomical entity and 2 other cell types or tissues"/>
</dbReference>
<dbReference type="PANTHER" id="PTHR11616">
    <property type="entry name" value="SODIUM/CHLORIDE DEPENDENT TRANSPORTER"/>
    <property type="match status" value="1"/>
</dbReference>
<dbReference type="GeneID" id="172701"/>
<evidence type="ECO:0000256" key="8">
    <source>
        <dbReference type="PIRSR" id="PIRSR600175-2"/>
    </source>
</evidence>
<dbReference type="SMR" id="P90890"/>
<evidence type="ECO:0000313" key="13">
    <source>
        <dbReference type="WormBase" id="F55H12.1"/>
    </source>
</evidence>
<dbReference type="OMA" id="MITHIVH"/>
<evidence type="ECO:0000256" key="7">
    <source>
        <dbReference type="PIRSR" id="PIRSR600175-1"/>
    </source>
</evidence>
<dbReference type="InParanoid" id="P90890"/>
<dbReference type="InterPro" id="IPR000175">
    <property type="entry name" value="Na/ntran_symport"/>
</dbReference>
<dbReference type="AGR" id="WB:WBGene00004901"/>
<sequence>MPTPVSTKKTIAPSTMKTTVAPPTMRTTMAPTTMKTTVAPPTMKTTRSPSTMKTTKEPSMTQTTKTVQSTITNPVSFLDSEVTAKEYVKDGGAARKAYRDAIQVENTDRQAFRGIESLLSSLGQAIGLGNIWRFPTVAYQNGGTSFLIVYIICAFVFAVPAIHMEFALGQYAAKSPPAVFRRIMPALEGVGWMTCIVGAVIGVYYMILISWIVLYIINIFYVNNMGRCDNPWNQNNCYDGSEQSRCNKGLYSNMTANASSFLNTTMAPLMSSGSKRILYINGKCQDATNMSVEVGTEQFFSKSVIRPSAGFTDFNSINLPILGAVALCWVIAAVVLIRGMKAIGKLSYVTVILPYFIIVSLLICGVSLPGAKDGLYHLFGQTDFNYLYKRETWTAALQQICFSLSIGQGGLMNIASYNKKTYNWYRDVYIIVFLDTLMSILGGITVFSTLGFLAYERGINSTDIDAFNHIVKEGHALAFIVYTEAIAEMPVPYLWYALFFIMLFLLGISTEVVIVEIVCSCLADRFRYLRERRWLTVLSVSAVFFLLGLVMTTDAGFYWFDMFDEYSTGISATFGTAIMCMTVFWCYGTNHFREDIAVMWGEPESWLATCLGPAAYFWTLIWKFVTPVCSLLMMGLWIWEKKYPHKGDGKIYPPVFDALGWFIAVVPFLVIPGFAIAAVINTRRMNIPIRGAFMLQKQHPSYDRISEQWPEWKKAIGDKLPEQEPGDDDLNMIDGLETKESDSLIE</sequence>
<evidence type="ECO:0000256" key="2">
    <source>
        <dbReference type="ARBA" id="ARBA00022448"/>
    </source>
</evidence>
<feature type="binding site" evidence="7">
    <location>
        <position position="130"/>
    </location>
    <ligand>
        <name>Na(+)</name>
        <dbReference type="ChEBI" id="CHEBI:29101"/>
        <label>1</label>
    </ligand>
</feature>
<keyword evidence="7" id="KW-0915">Sodium</keyword>
<dbReference type="GO" id="GO:0035725">
    <property type="term" value="P:sodium ion transmembrane transport"/>
    <property type="evidence" value="ECO:0000318"/>
    <property type="project" value="GO_Central"/>
</dbReference>
<gene>
    <name evidence="11 13" type="primary">snf-2</name>
    <name evidence="11" type="ORF">CELE_F55H12.1</name>
    <name evidence="13" type="ORF">F55H12.1</name>
</gene>
<dbReference type="FunCoup" id="P90890">
    <property type="interactions" value="1"/>
</dbReference>
<feature type="transmembrane region" description="Helical" evidence="10">
    <location>
        <begin position="566"/>
        <end position="587"/>
    </location>
</feature>
<dbReference type="EMBL" id="BX284601">
    <property type="protein sequence ID" value="CAB03142.2"/>
    <property type="molecule type" value="Genomic_DNA"/>
</dbReference>
<protein>
    <submittedName>
        <fullName evidence="11">Transporter</fullName>
    </submittedName>
</protein>
<dbReference type="AlphaFoldDB" id="P90890"/>
<dbReference type="HOGENOM" id="CLU_006855_9_5_1"/>
<evidence type="ECO:0000313" key="12">
    <source>
        <dbReference type="Proteomes" id="UP000001940"/>
    </source>
</evidence>
<evidence type="ECO:0000313" key="11">
    <source>
        <dbReference type="EMBL" id="CAB03142.2"/>
    </source>
</evidence>
<dbReference type="Reactome" id="R-CEL-442660">
    <property type="pathway name" value="Na+/Cl- dependent neurotransmitter transporters"/>
</dbReference>
<keyword evidence="4" id="KW-0769">Symport</keyword>
<feature type="transmembrane region" description="Helical" evidence="10">
    <location>
        <begin position="147"/>
        <end position="168"/>
    </location>
</feature>
<dbReference type="UCSC" id="F55H12.1">
    <property type="organism name" value="c. elegans"/>
</dbReference>
<evidence type="ECO:0000256" key="10">
    <source>
        <dbReference type="SAM" id="Phobius"/>
    </source>
</evidence>
<proteinExistence type="predicted"/>
<keyword evidence="7" id="KW-0479">Metal-binding</keyword>